<dbReference type="PANTHER" id="PTHR31367">
    <property type="entry name" value="CYTOSOLIC 5'-NUCLEOTIDASE 1 FAMILY MEMBER"/>
    <property type="match status" value="1"/>
</dbReference>
<evidence type="ECO:0000313" key="1">
    <source>
        <dbReference type="EMBL" id="KWA83768.1"/>
    </source>
</evidence>
<gene>
    <name evidence="1" type="ORF">WL29_20605</name>
</gene>
<comment type="caution">
    <text evidence="1">The sequence shown here is derived from an EMBL/GenBank/DDBJ whole genome shotgun (WGS) entry which is preliminary data.</text>
</comment>
<dbReference type="PANTHER" id="PTHR31367:SF5">
    <property type="entry name" value="CYTOSOLIC 5'-NUCLEOTIDASE 1A"/>
    <property type="match status" value="1"/>
</dbReference>
<dbReference type="GO" id="GO:0000287">
    <property type="term" value="F:magnesium ion binding"/>
    <property type="evidence" value="ECO:0007669"/>
    <property type="project" value="InterPro"/>
</dbReference>
<dbReference type="GO" id="GO:0009117">
    <property type="term" value="P:nucleotide metabolic process"/>
    <property type="evidence" value="ECO:0007669"/>
    <property type="project" value="InterPro"/>
</dbReference>
<protein>
    <recommendedName>
        <fullName evidence="3">5'-nucleotidase</fullName>
    </recommendedName>
</protein>
<sequence length="298" mass="32349">MLVVAVSSRALFNLEDGHAIYQNEGSAAFDAYMHKNEKKALRPGVAFPLIKKLLALNTQGKRDRVDVLLLSSNTLEAGARVMNSVRHYGLDIERAFFTSGGDRFRIAKAGNVTLFLSTNPGEVRKALAAGIASATVIPHSRFDEGAGDKRSLCIAFDGDSVLFDDAAEKVNQAEGLSAFQESERRQAKIPLGDGPFKPVLQALHDIQHSFDANAIERPLRVALVTARGVPAYDRVLRTFRTWGVHVDESFFCGGLPKGPFLDALDADLFFDDGMHNVESASQYVPACHVPHGVVGATQ</sequence>
<dbReference type="GO" id="GO:0008253">
    <property type="term" value="F:5'-nucleotidase activity"/>
    <property type="evidence" value="ECO:0007669"/>
    <property type="project" value="InterPro"/>
</dbReference>
<evidence type="ECO:0000313" key="2">
    <source>
        <dbReference type="Proteomes" id="UP000060630"/>
    </source>
</evidence>
<accession>A0A106QCI2</accession>
<reference evidence="1 2" key="1">
    <citation type="submission" date="2015-11" db="EMBL/GenBank/DDBJ databases">
        <title>Expanding the genomic diversity of Burkholderia species for the development of highly accurate diagnostics.</title>
        <authorList>
            <person name="Sahl J."/>
            <person name="Keim P."/>
            <person name="Wagner D."/>
        </authorList>
    </citation>
    <scope>NUCLEOTIDE SEQUENCE [LARGE SCALE GENOMIC DNA]</scope>
    <source>
        <strain evidence="1 2">MSMB2087WGS</strain>
    </source>
</reference>
<dbReference type="InterPro" id="IPR010394">
    <property type="entry name" value="5-nucleotidase"/>
</dbReference>
<dbReference type="AlphaFoldDB" id="A0A106QCI2"/>
<dbReference type="Proteomes" id="UP000060630">
    <property type="component" value="Unassembled WGS sequence"/>
</dbReference>
<name>A0A106QCI2_9BURK</name>
<dbReference type="GO" id="GO:0005737">
    <property type="term" value="C:cytoplasm"/>
    <property type="evidence" value="ECO:0007669"/>
    <property type="project" value="InterPro"/>
</dbReference>
<dbReference type="EMBL" id="LPHD01000049">
    <property type="protein sequence ID" value="KWA83768.1"/>
    <property type="molecule type" value="Genomic_DNA"/>
</dbReference>
<evidence type="ECO:0008006" key="3">
    <source>
        <dbReference type="Google" id="ProtNLM"/>
    </source>
</evidence>
<proteinExistence type="predicted"/>
<dbReference type="RefSeq" id="WP_060192738.1">
    <property type="nucleotide sequence ID" value="NZ_LPHD01000049.1"/>
</dbReference>
<dbReference type="Pfam" id="PF06189">
    <property type="entry name" value="5-nucleotidase"/>
    <property type="match status" value="1"/>
</dbReference>
<organism evidence="1 2">
    <name type="scientific">Burkholderia ubonensis</name>
    <dbReference type="NCBI Taxonomy" id="101571"/>
    <lineage>
        <taxon>Bacteria</taxon>
        <taxon>Pseudomonadati</taxon>
        <taxon>Pseudomonadota</taxon>
        <taxon>Betaproteobacteria</taxon>
        <taxon>Burkholderiales</taxon>
        <taxon>Burkholderiaceae</taxon>
        <taxon>Burkholderia</taxon>
        <taxon>Burkholderia cepacia complex</taxon>
    </lineage>
</organism>
<dbReference type="GO" id="GO:0000166">
    <property type="term" value="F:nucleotide binding"/>
    <property type="evidence" value="ECO:0007669"/>
    <property type="project" value="InterPro"/>
</dbReference>